<evidence type="ECO:0000256" key="2">
    <source>
        <dbReference type="ARBA" id="ARBA00006432"/>
    </source>
</evidence>
<comment type="cofactor">
    <cofactor evidence="1">
        <name>Mg(2+)</name>
        <dbReference type="ChEBI" id="CHEBI:18420"/>
    </cofactor>
</comment>
<dbReference type="GO" id="GO:0106290">
    <property type="term" value="F:trans-cinnamate-CoA ligase activity"/>
    <property type="evidence" value="ECO:0007669"/>
    <property type="project" value="UniProtKB-ARBA"/>
</dbReference>
<dbReference type="InterPro" id="IPR025110">
    <property type="entry name" value="AMP-bd_C"/>
</dbReference>
<evidence type="ECO:0000256" key="10">
    <source>
        <dbReference type="ARBA" id="ARBA00034252"/>
    </source>
</evidence>
<feature type="domain" description="AMP-dependent synthetase/ligase" evidence="12">
    <location>
        <begin position="52"/>
        <end position="433"/>
    </location>
</feature>
<dbReference type="AlphaFoldDB" id="A0ABC9CCT7"/>
<evidence type="ECO:0000256" key="9">
    <source>
        <dbReference type="ARBA" id="ARBA00034223"/>
    </source>
</evidence>
<dbReference type="InterPro" id="IPR020845">
    <property type="entry name" value="AMP-binding_CS"/>
</dbReference>
<dbReference type="Gene3D" id="3.40.50.12780">
    <property type="entry name" value="N-terminal domain of ligase-like"/>
    <property type="match status" value="1"/>
</dbReference>
<name>A0ABC9CCT7_9POAL</name>
<evidence type="ECO:0000313" key="14">
    <source>
        <dbReference type="EMBL" id="CAL5018999.1"/>
    </source>
</evidence>
<dbReference type="InterPro" id="IPR042099">
    <property type="entry name" value="ANL_N_sf"/>
</dbReference>
<evidence type="ECO:0000256" key="8">
    <source>
        <dbReference type="ARBA" id="ARBA00034219"/>
    </source>
</evidence>
<evidence type="ECO:0000259" key="13">
    <source>
        <dbReference type="Pfam" id="PF13193"/>
    </source>
</evidence>
<dbReference type="EMBL" id="OZ075113">
    <property type="protein sequence ID" value="CAL5018999.1"/>
    <property type="molecule type" value="Genomic_DNA"/>
</dbReference>
<comment type="catalytic activity">
    <reaction evidence="9">
        <text>(E)-4-coumaroyl-AMP + CoA = (E)-4-coumaroyl-CoA + AMP + H(+)</text>
        <dbReference type="Rhea" id="RHEA:72423"/>
        <dbReference type="ChEBI" id="CHEBI:15378"/>
        <dbReference type="ChEBI" id="CHEBI:57287"/>
        <dbReference type="ChEBI" id="CHEBI:85008"/>
        <dbReference type="ChEBI" id="CHEBI:192348"/>
        <dbReference type="ChEBI" id="CHEBI:456215"/>
    </reaction>
    <physiologicalReaction direction="left-to-right" evidence="9">
        <dbReference type="Rhea" id="RHEA:72424"/>
    </physiologicalReaction>
</comment>
<protein>
    <recommendedName>
        <fullName evidence="3">4-coumarate--CoA ligase</fullName>
        <ecNumber evidence="3">6.2.1.12</ecNumber>
    </recommendedName>
</protein>
<gene>
    <name evidence="14" type="ORF">URODEC1_LOCUS74502</name>
</gene>
<dbReference type="GO" id="GO:0016207">
    <property type="term" value="F:4-coumarate-CoA ligase activity"/>
    <property type="evidence" value="ECO:0007669"/>
    <property type="project" value="UniProtKB-EC"/>
</dbReference>
<dbReference type="EC" id="6.2.1.12" evidence="3"/>
<evidence type="ECO:0000256" key="1">
    <source>
        <dbReference type="ARBA" id="ARBA00001946"/>
    </source>
</evidence>
<dbReference type="FunFam" id="3.30.300.30:FF:000007">
    <property type="entry name" value="4-coumarate--CoA ligase 2"/>
    <property type="match status" value="1"/>
</dbReference>
<comment type="catalytic activity">
    <reaction evidence="8">
        <text>(E)-4-coumarate + ATP + H(+) = (E)-4-coumaroyl-AMP + diphosphate</text>
        <dbReference type="Rhea" id="RHEA:72419"/>
        <dbReference type="ChEBI" id="CHEBI:12876"/>
        <dbReference type="ChEBI" id="CHEBI:15378"/>
        <dbReference type="ChEBI" id="CHEBI:30616"/>
        <dbReference type="ChEBI" id="CHEBI:33019"/>
        <dbReference type="ChEBI" id="CHEBI:192348"/>
    </reaction>
    <physiologicalReaction direction="left-to-right" evidence="8">
        <dbReference type="Rhea" id="RHEA:72420"/>
    </physiologicalReaction>
</comment>
<dbReference type="InterPro" id="IPR000873">
    <property type="entry name" value="AMP-dep_synth/lig_dom"/>
</dbReference>
<dbReference type="PANTHER" id="PTHR24096:SF169">
    <property type="entry name" value="4-COUMARATE--COA LIGASE 3"/>
    <property type="match status" value="1"/>
</dbReference>
<evidence type="ECO:0000259" key="12">
    <source>
        <dbReference type="Pfam" id="PF00501"/>
    </source>
</evidence>
<keyword evidence="6" id="KW-0067">ATP-binding</keyword>
<keyword evidence="5" id="KW-0547">Nucleotide-binding</keyword>
<dbReference type="Gene3D" id="3.30.300.30">
    <property type="match status" value="1"/>
</dbReference>
<comment type="catalytic activity">
    <reaction evidence="10">
        <text>(E)-4-coumarate + ATP + CoA = (E)-4-coumaroyl-CoA + AMP + diphosphate</text>
        <dbReference type="Rhea" id="RHEA:19641"/>
        <dbReference type="ChEBI" id="CHEBI:12876"/>
        <dbReference type="ChEBI" id="CHEBI:30616"/>
        <dbReference type="ChEBI" id="CHEBI:33019"/>
        <dbReference type="ChEBI" id="CHEBI:57287"/>
        <dbReference type="ChEBI" id="CHEBI:85008"/>
        <dbReference type="ChEBI" id="CHEBI:456215"/>
        <dbReference type="EC" id="6.2.1.12"/>
    </reaction>
    <physiologicalReaction direction="left-to-right" evidence="10">
        <dbReference type="Rhea" id="RHEA:19642"/>
    </physiologicalReaction>
</comment>
<dbReference type="FunFam" id="3.40.50.12780:FF:000003">
    <property type="entry name" value="Long-chain-fatty-acid--CoA ligase FadD"/>
    <property type="match status" value="1"/>
</dbReference>
<dbReference type="PANTHER" id="PTHR24096">
    <property type="entry name" value="LONG-CHAIN-FATTY-ACID--COA LIGASE"/>
    <property type="match status" value="1"/>
</dbReference>
<dbReference type="GO" id="GO:0009698">
    <property type="term" value="P:phenylpropanoid metabolic process"/>
    <property type="evidence" value="ECO:0007669"/>
    <property type="project" value="UniProtKB-ARBA"/>
</dbReference>
<dbReference type="SUPFAM" id="SSF56801">
    <property type="entry name" value="Acetyl-CoA synthetase-like"/>
    <property type="match status" value="1"/>
</dbReference>
<dbReference type="CDD" id="cd05904">
    <property type="entry name" value="4CL"/>
    <property type="match status" value="1"/>
</dbReference>
<feature type="region of interest" description="Disordered" evidence="11">
    <location>
        <begin position="1"/>
        <end position="20"/>
    </location>
</feature>
<dbReference type="InterPro" id="IPR045851">
    <property type="entry name" value="AMP-bd_C_sf"/>
</dbReference>
<evidence type="ECO:0000256" key="11">
    <source>
        <dbReference type="SAM" id="MobiDB-lite"/>
    </source>
</evidence>
<dbReference type="GO" id="GO:0005524">
    <property type="term" value="F:ATP binding"/>
    <property type="evidence" value="ECO:0007669"/>
    <property type="project" value="UniProtKB-KW"/>
</dbReference>
<dbReference type="Pfam" id="PF13193">
    <property type="entry name" value="AMP-binding_C"/>
    <property type="match status" value="1"/>
</dbReference>
<organism evidence="14 15">
    <name type="scientific">Urochloa decumbens</name>
    <dbReference type="NCBI Taxonomy" id="240449"/>
    <lineage>
        <taxon>Eukaryota</taxon>
        <taxon>Viridiplantae</taxon>
        <taxon>Streptophyta</taxon>
        <taxon>Embryophyta</taxon>
        <taxon>Tracheophyta</taxon>
        <taxon>Spermatophyta</taxon>
        <taxon>Magnoliopsida</taxon>
        <taxon>Liliopsida</taxon>
        <taxon>Poales</taxon>
        <taxon>Poaceae</taxon>
        <taxon>PACMAD clade</taxon>
        <taxon>Panicoideae</taxon>
        <taxon>Panicodae</taxon>
        <taxon>Paniceae</taxon>
        <taxon>Melinidinae</taxon>
        <taxon>Urochloa</taxon>
    </lineage>
</organism>
<keyword evidence="15" id="KW-1185">Reference proteome</keyword>
<keyword evidence="4" id="KW-0436">Ligase</keyword>
<evidence type="ECO:0000256" key="6">
    <source>
        <dbReference type="ARBA" id="ARBA00022840"/>
    </source>
</evidence>
<reference evidence="14" key="1">
    <citation type="submission" date="2024-10" db="EMBL/GenBank/DDBJ databases">
        <authorList>
            <person name="Ryan C."/>
        </authorList>
    </citation>
    <scope>NUCLEOTIDE SEQUENCE [LARGE SCALE GENOMIC DNA]</scope>
</reference>
<dbReference type="Proteomes" id="UP001497457">
    <property type="component" value="Chromosome 3rd"/>
</dbReference>
<sequence length="575" mass="60926">MITVAAPEAQPQAPAPASVPAVAAEPEVTVFRSKLPDIEIPSHLPLHEYCFARASEHPDAPCLIAAATGTTYTYGETRLLCRKAAASLRGLGVRQGDRVMLLLHNSVEFVLAFFGASLLGAVTTAANPFCTPHEIHKQFSASGARLVITHSAYVDKLRHDAFPRIGDAALTVVTVDAGNTPPEEEEEGCVVAFWEIMASADEAAVPEVSISPEDAVALPFSSGTTGLPKGVVLTHGGQVAGVAQQVDGENPNLHMREGDVALCVLPLFHIFSLNSVLLCALRAGAAVMLMPRFEMGAMLEGIQRWRVTVAAVVPPLVLALAKNAALENYDLSSIRIVLSGAAPLGKDLVDALRARVPQAIFGQQGYGMTEAGPVLSMCPAFAKEPSPAKPGSCGTVVRNAELKVVDPDTGLSLGRNLPGEICIRGPQIMKGYLNDAEATARTIDAGGWLHTGDIGYVDDDDEVFIVDRVKELIKFKGFQVPPAELEALLLAHPSIADAAVVPQKDDAAGEVPVAFVVRAADSDIAEDAIKEFVSKQVVFYKRLHKVYFTHSIPKSASGKILRRELRAKLAAAATA</sequence>
<evidence type="ECO:0000256" key="3">
    <source>
        <dbReference type="ARBA" id="ARBA00012959"/>
    </source>
</evidence>
<evidence type="ECO:0000313" key="15">
    <source>
        <dbReference type="Proteomes" id="UP001497457"/>
    </source>
</evidence>
<comment type="similarity">
    <text evidence="2">Belongs to the ATP-dependent AMP-binding enzyme family.</text>
</comment>
<dbReference type="Pfam" id="PF00501">
    <property type="entry name" value="AMP-binding"/>
    <property type="match status" value="1"/>
</dbReference>
<feature type="domain" description="AMP-binding enzyme C-terminal" evidence="13">
    <location>
        <begin position="484"/>
        <end position="559"/>
    </location>
</feature>
<evidence type="ECO:0000256" key="4">
    <source>
        <dbReference type="ARBA" id="ARBA00022598"/>
    </source>
</evidence>
<dbReference type="PROSITE" id="PS00455">
    <property type="entry name" value="AMP_BINDING"/>
    <property type="match status" value="1"/>
</dbReference>
<accession>A0ABC9CCT7</accession>
<keyword evidence="7" id="KW-0460">Magnesium</keyword>
<evidence type="ECO:0000256" key="5">
    <source>
        <dbReference type="ARBA" id="ARBA00022741"/>
    </source>
</evidence>
<evidence type="ECO:0000256" key="7">
    <source>
        <dbReference type="ARBA" id="ARBA00022842"/>
    </source>
</evidence>
<proteinExistence type="inferred from homology"/>